<dbReference type="InterPro" id="IPR038476">
    <property type="entry name" value="UvrC_RNase_H_dom_sf"/>
</dbReference>
<evidence type="ECO:0000313" key="2">
    <source>
        <dbReference type="EMBL" id="PIT90670.1"/>
    </source>
</evidence>
<evidence type="ECO:0000313" key="3">
    <source>
        <dbReference type="Proteomes" id="UP000230543"/>
    </source>
</evidence>
<dbReference type="GO" id="GO:0009380">
    <property type="term" value="C:excinuclease repair complex"/>
    <property type="evidence" value="ECO:0007669"/>
    <property type="project" value="TreeGrafter"/>
</dbReference>
<dbReference type="SUPFAM" id="SSF47781">
    <property type="entry name" value="RuvA domain 2-like"/>
    <property type="match status" value="1"/>
</dbReference>
<reference evidence="3" key="1">
    <citation type="submission" date="2017-09" db="EMBL/GenBank/DDBJ databases">
        <title>Depth-based differentiation of microbial function through sediment-hosted aquifers and enrichment of novel symbionts in the deep terrestrial subsurface.</title>
        <authorList>
            <person name="Probst A.J."/>
            <person name="Ladd B."/>
            <person name="Jarett J.K."/>
            <person name="Geller-Mcgrath D.E."/>
            <person name="Sieber C.M.K."/>
            <person name="Emerson J.B."/>
            <person name="Anantharaman K."/>
            <person name="Thomas B.C."/>
            <person name="Malmstrom R."/>
            <person name="Stieglmeier M."/>
            <person name="Klingl A."/>
            <person name="Woyke T."/>
            <person name="Ryan C.M."/>
            <person name="Banfield J.F."/>
        </authorList>
    </citation>
    <scope>NUCLEOTIDE SEQUENCE [LARGE SCALE GENOMIC DNA]</scope>
</reference>
<evidence type="ECO:0000259" key="1">
    <source>
        <dbReference type="Pfam" id="PF08459"/>
    </source>
</evidence>
<dbReference type="Pfam" id="PF08459">
    <property type="entry name" value="UvrC_RNaseH_dom"/>
    <property type="match status" value="1"/>
</dbReference>
<proteinExistence type="predicted"/>
<accession>A0A2M6WCZ5</accession>
<dbReference type="AlphaFoldDB" id="A0A2M6WCZ5"/>
<name>A0A2M6WCZ5_9BACT</name>
<dbReference type="InterPro" id="IPR010994">
    <property type="entry name" value="RuvA_2-like"/>
</dbReference>
<organism evidence="2 3">
    <name type="scientific">Candidatus Komeilibacteria bacterium CG10_big_fil_rev_8_21_14_0_10_41_13</name>
    <dbReference type="NCBI Taxonomy" id="1974476"/>
    <lineage>
        <taxon>Bacteria</taxon>
        <taxon>Candidatus Komeiliibacteriota</taxon>
    </lineage>
</organism>
<dbReference type="EMBL" id="PFBO01000027">
    <property type="protein sequence ID" value="PIT90670.1"/>
    <property type="molecule type" value="Genomic_DNA"/>
</dbReference>
<dbReference type="Gene3D" id="3.30.420.340">
    <property type="entry name" value="UvrC, RNAse H endonuclease domain"/>
    <property type="match status" value="1"/>
</dbReference>
<gene>
    <name evidence="2" type="ORF">COU22_00845</name>
</gene>
<feature type="non-terminal residue" evidence="2">
    <location>
        <position position="1"/>
    </location>
</feature>
<dbReference type="PANTHER" id="PTHR30562">
    <property type="entry name" value="UVRC/OXIDOREDUCTASE"/>
    <property type="match status" value="1"/>
</dbReference>
<dbReference type="GO" id="GO:0006974">
    <property type="term" value="P:DNA damage response"/>
    <property type="evidence" value="ECO:0007669"/>
    <property type="project" value="TreeGrafter"/>
</dbReference>
<sequence>PTIIPIISLAKKQEEIYLPGEKIPLKLPKFSPALQLLQQIRDEAHRFAISYYRKLHSKNNRLKS</sequence>
<dbReference type="InterPro" id="IPR001162">
    <property type="entry name" value="UvrC_RNase_H_dom"/>
</dbReference>
<feature type="domain" description="UvrC family homology region profile" evidence="1">
    <location>
        <begin position="4"/>
        <end position="49"/>
    </location>
</feature>
<dbReference type="Proteomes" id="UP000230543">
    <property type="component" value="Unassembled WGS sequence"/>
</dbReference>
<protein>
    <recommendedName>
        <fullName evidence="1">UvrC family homology region profile domain-containing protein</fullName>
    </recommendedName>
</protein>
<dbReference type="InterPro" id="IPR050066">
    <property type="entry name" value="UvrABC_protein_C"/>
</dbReference>
<comment type="caution">
    <text evidence="2">The sequence shown here is derived from an EMBL/GenBank/DDBJ whole genome shotgun (WGS) entry which is preliminary data.</text>
</comment>
<dbReference type="PANTHER" id="PTHR30562:SF1">
    <property type="entry name" value="UVRABC SYSTEM PROTEIN C"/>
    <property type="match status" value="1"/>
</dbReference>
<dbReference type="GO" id="GO:0009381">
    <property type="term" value="F:excinuclease ABC activity"/>
    <property type="evidence" value="ECO:0007669"/>
    <property type="project" value="InterPro"/>
</dbReference>